<dbReference type="EMBL" id="CM046126">
    <property type="protein sequence ID" value="KAI8427016.1"/>
    <property type="molecule type" value="Genomic_DNA"/>
</dbReference>
<reference evidence="1 2" key="1">
    <citation type="journal article" date="2022" name="Genome Biol. Evol.">
        <title>The Spruce Budworm Genome: Reconstructing the Evolutionary History of Antifreeze Proteins.</title>
        <authorList>
            <person name="Beliveau C."/>
            <person name="Gagne P."/>
            <person name="Picq S."/>
            <person name="Vernygora O."/>
            <person name="Keeling C.I."/>
            <person name="Pinkney K."/>
            <person name="Doucet D."/>
            <person name="Wen F."/>
            <person name="Johnston J.S."/>
            <person name="Maaroufi H."/>
            <person name="Boyle B."/>
            <person name="Laroche J."/>
            <person name="Dewar K."/>
            <person name="Juretic N."/>
            <person name="Blackburn G."/>
            <person name="Nisole A."/>
            <person name="Brunet B."/>
            <person name="Brandao M."/>
            <person name="Lumley L."/>
            <person name="Duan J."/>
            <person name="Quan G."/>
            <person name="Lucarotti C.J."/>
            <person name="Roe A.D."/>
            <person name="Sperling F.A.H."/>
            <person name="Levesque R.C."/>
            <person name="Cusson M."/>
        </authorList>
    </citation>
    <scope>NUCLEOTIDE SEQUENCE [LARGE SCALE GENOMIC DNA]</scope>
    <source>
        <strain evidence="1">Glfc:IPQL:Cfum</strain>
    </source>
</reference>
<sequence length="126" mass="15017">MCARRLAPVRTHTDNLRRIKFSLVKAALLLRCRRRRKRLQFYLKTSKRERSRAQWGGRLFQILDATYLKLPRMHLCVSIGRQDDINEYRETRSSRRLQRGQNKRVHLGIIRMGADRSMAPRPTSDL</sequence>
<dbReference type="Proteomes" id="UP001064048">
    <property type="component" value="Chromosome 26"/>
</dbReference>
<accession>A0ACC0JS81</accession>
<gene>
    <name evidence="1" type="ORF">MSG28_014661</name>
</gene>
<evidence type="ECO:0000313" key="2">
    <source>
        <dbReference type="Proteomes" id="UP001064048"/>
    </source>
</evidence>
<evidence type="ECO:0000313" key="1">
    <source>
        <dbReference type="EMBL" id="KAI8427016.1"/>
    </source>
</evidence>
<protein>
    <submittedName>
        <fullName evidence="1">Uncharacterized protein</fullName>
    </submittedName>
</protein>
<name>A0ACC0JS81_CHOFU</name>
<proteinExistence type="predicted"/>
<organism evidence="1 2">
    <name type="scientific">Choristoneura fumiferana</name>
    <name type="common">Spruce budworm moth</name>
    <name type="synonym">Archips fumiferana</name>
    <dbReference type="NCBI Taxonomy" id="7141"/>
    <lineage>
        <taxon>Eukaryota</taxon>
        <taxon>Metazoa</taxon>
        <taxon>Ecdysozoa</taxon>
        <taxon>Arthropoda</taxon>
        <taxon>Hexapoda</taxon>
        <taxon>Insecta</taxon>
        <taxon>Pterygota</taxon>
        <taxon>Neoptera</taxon>
        <taxon>Endopterygota</taxon>
        <taxon>Lepidoptera</taxon>
        <taxon>Glossata</taxon>
        <taxon>Ditrysia</taxon>
        <taxon>Tortricoidea</taxon>
        <taxon>Tortricidae</taxon>
        <taxon>Tortricinae</taxon>
        <taxon>Choristoneura</taxon>
    </lineage>
</organism>
<comment type="caution">
    <text evidence="1">The sequence shown here is derived from an EMBL/GenBank/DDBJ whole genome shotgun (WGS) entry which is preliminary data.</text>
</comment>
<keyword evidence="2" id="KW-1185">Reference proteome</keyword>